<keyword evidence="1" id="KW-0812">Transmembrane</keyword>
<dbReference type="InterPro" id="IPR045584">
    <property type="entry name" value="Pilin-like"/>
</dbReference>
<gene>
    <name evidence="2" type="ORF">GGD71_003382</name>
</gene>
<name>A0A840FNV5_9BURK</name>
<dbReference type="PROSITE" id="PS00409">
    <property type="entry name" value="PROKAR_NTER_METHYL"/>
    <property type="match status" value="1"/>
</dbReference>
<feature type="transmembrane region" description="Helical" evidence="1">
    <location>
        <begin position="20"/>
        <end position="41"/>
    </location>
</feature>
<dbReference type="Pfam" id="PF16732">
    <property type="entry name" value="ComP_DUS"/>
    <property type="match status" value="1"/>
</dbReference>
<evidence type="ECO:0000313" key="3">
    <source>
        <dbReference type="Proteomes" id="UP000524450"/>
    </source>
</evidence>
<dbReference type="AlphaFoldDB" id="A0A840FNV5"/>
<dbReference type="GO" id="GO:0043683">
    <property type="term" value="P:type IV pilus assembly"/>
    <property type="evidence" value="ECO:0007669"/>
    <property type="project" value="InterPro"/>
</dbReference>
<evidence type="ECO:0000256" key="1">
    <source>
        <dbReference type="SAM" id="Phobius"/>
    </source>
</evidence>
<evidence type="ECO:0000313" key="2">
    <source>
        <dbReference type="EMBL" id="MBB4222602.1"/>
    </source>
</evidence>
<organism evidence="2 3">
    <name type="scientific">Variovorax guangxiensis</name>
    <dbReference type="NCBI Taxonomy" id="1775474"/>
    <lineage>
        <taxon>Bacteria</taxon>
        <taxon>Pseudomonadati</taxon>
        <taxon>Pseudomonadota</taxon>
        <taxon>Betaproteobacteria</taxon>
        <taxon>Burkholderiales</taxon>
        <taxon>Comamonadaceae</taxon>
        <taxon>Variovorax</taxon>
    </lineage>
</organism>
<comment type="caution">
    <text evidence="2">The sequence shown here is derived from an EMBL/GenBank/DDBJ whole genome shotgun (WGS) entry which is preliminary data.</text>
</comment>
<proteinExistence type="predicted"/>
<dbReference type="Gene3D" id="3.30.700.10">
    <property type="entry name" value="Glycoprotein, Type 4 Pilin"/>
    <property type="match status" value="1"/>
</dbReference>
<dbReference type="NCBIfam" id="TIGR02532">
    <property type="entry name" value="IV_pilin_GFxxxE"/>
    <property type="match status" value="1"/>
</dbReference>
<protein>
    <submittedName>
        <fullName evidence="2">Type IV pilus assembly protein PilE</fullName>
    </submittedName>
</protein>
<keyword evidence="1" id="KW-1133">Transmembrane helix</keyword>
<dbReference type="InterPro" id="IPR012902">
    <property type="entry name" value="N_methyl_site"/>
</dbReference>
<reference evidence="2 3" key="1">
    <citation type="submission" date="2020-08" db="EMBL/GenBank/DDBJ databases">
        <title>Genomic Encyclopedia of Type Strains, Phase IV (KMG-V): Genome sequencing to study the core and pangenomes of soil and plant-associated prokaryotes.</title>
        <authorList>
            <person name="Whitman W."/>
        </authorList>
    </citation>
    <scope>NUCLEOTIDE SEQUENCE [LARGE SCALE GENOMIC DNA]</scope>
    <source>
        <strain evidence="2 3">34/80</strain>
    </source>
</reference>
<dbReference type="EMBL" id="JACIFZ010000003">
    <property type="protein sequence ID" value="MBB4222602.1"/>
    <property type="molecule type" value="Genomic_DNA"/>
</dbReference>
<dbReference type="Pfam" id="PF07963">
    <property type="entry name" value="N_methyl"/>
    <property type="match status" value="1"/>
</dbReference>
<accession>A0A840FNV5</accession>
<dbReference type="Proteomes" id="UP000524450">
    <property type="component" value="Unassembled WGS sequence"/>
</dbReference>
<keyword evidence="1" id="KW-0472">Membrane</keyword>
<dbReference type="RefSeq" id="WP_184639338.1">
    <property type="nucleotide sequence ID" value="NZ_JACIFZ010000003.1"/>
</dbReference>
<dbReference type="InterPro" id="IPR031982">
    <property type="entry name" value="PilE-like"/>
</dbReference>
<dbReference type="SUPFAM" id="SSF54523">
    <property type="entry name" value="Pili subunits"/>
    <property type="match status" value="1"/>
</dbReference>
<sequence>MSSAIRKVRNLRRAAAGFTLIELMIVVAVIGILAAIAYPSYRDYVLRGQIAEGTAGLMSLQADMERHYQNHRTFATISGGAATPCSTAPNAGKFALSCDGTPNATSYTIQATGLGFTFKVTNQNVRSTTASAWGPTCNSAWILKKGQAC</sequence>